<accession>A0ACA9RL21</accession>
<proteinExistence type="predicted"/>
<keyword evidence="2" id="KW-1185">Reference proteome</keyword>
<dbReference type="Proteomes" id="UP000789920">
    <property type="component" value="Unassembled WGS sequence"/>
</dbReference>
<organism evidence="1 2">
    <name type="scientific">Racocetra persica</name>
    <dbReference type="NCBI Taxonomy" id="160502"/>
    <lineage>
        <taxon>Eukaryota</taxon>
        <taxon>Fungi</taxon>
        <taxon>Fungi incertae sedis</taxon>
        <taxon>Mucoromycota</taxon>
        <taxon>Glomeromycotina</taxon>
        <taxon>Glomeromycetes</taxon>
        <taxon>Diversisporales</taxon>
        <taxon>Gigasporaceae</taxon>
        <taxon>Racocetra</taxon>
    </lineage>
</organism>
<feature type="non-terminal residue" evidence="1">
    <location>
        <position position="1"/>
    </location>
</feature>
<sequence length="252" mass="28477">TIVRIKYMSQNVNEDINSLVIWALDSYPVEREDYDIEMSLFVPLNLDDRDPEIQVIFEKDNFFLWGGKIISGYYGGMTVSTSIHVTILNKVTESNKCPLKVSLVGISQDAPSEIQDDTVIKMLVTDYCGQEHNFVMKESLIFVVGQMEIISNEFYVYAKEINYIDIPLLLLVTHQNITGSSKDKLEDRVLSGSSDHAVNSSLTGYSDSTKHACVDDSNNFFEDSVNVDYESCMKENDDSIDCNQEVVEDSVK</sequence>
<evidence type="ECO:0000313" key="2">
    <source>
        <dbReference type="Proteomes" id="UP000789920"/>
    </source>
</evidence>
<reference evidence="1" key="1">
    <citation type="submission" date="2021-06" db="EMBL/GenBank/DDBJ databases">
        <authorList>
            <person name="Kallberg Y."/>
            <person name="Tangrot J."/>
            <person name="Rosling A."/>
        </authorList>
    </citation>
    <scope>NUCLEOTIDE SEQUENCE</scope>
    <source>
        <strain evidence="1">MA461A</strain>
    </source>
</reference>
<gene>
    <name evidence="1" type="ORF">RPERSI_LOCUS20529</name>
</gene>
<feature type="non-terminal residue" evidence="1">
    <location>
        <position position="252"/>
    </location>
</feature>
<comment type="caution">
    <text evidence="1">The sequence shown here is derived from an EMBL/GenBank/DDBJ whole genome shotgun (WGS) entry which is preliminary data.</text>
</comment>
<dbReference type="EMBL" id="CAJVQC010058234">
    <property type="protein sequence ID" value="CAG8798467.1"/>
    <property type="molecule type" value="Genomic_DNA"/>
</dbReference>
<name>A0ACA9RL21_9GLOM</name>
<evidence type="ECO:0000313" key="1">
    <source>
        <dbReference type="EMBL" id="CAG8798467.1"/>
    </source>
</evidence>
<protein>
    <submittedName>
        <fullName evidence="1">31635_t:CDS:1</fullName>
    </submittedName>
</protein>